<feature type="transmembrane region" description="Helical" evidence="1">
    <location>
        <begin position="6"/>
        <end position="25"/>
    </location>
</feature>
<evidence type="ECO:0008006" key="4">
    <source>
        <dbReference type="Google" id="ProtNLM"/>
    </source>
</evidence>
<accession>A0ABX8J3P8</accession>
<keyword evidence="3" id="KW-1185">Reference proteome</keyword>
<sequence>MLQTGALYFTFTLVAIAIAASVGSARGYKRAKQEMQEALDRYRQDVEHGYPNGYHNKGLEQIIQNVIHNG</sequence>
<gene>
    <name evidence="2" type="ORF">KQ248_22730</name>
</gene>
<reference evidence="2 3" key="1">
    <citation type="submission" date="2021-06" db="EMBL/GenBank/DDBJ databases">
        <title>Microbial metabolic specificity influences pelagic lipid remineralization.</title>
        <authorList>
            <person name="Behrendt L."/>
            <person name="Hunter J.E."/>
            <person name="Alcolombri U."/>
            <person name="Smriga S."/>
            <person name="Mincer T."/>
            <person name="Lowenstein D.P."/>
            <person name="Peaudecerf F.J."/>
            <person name="Fernandez V.I."/>
            <person name="Fredricks H."/>
            <person name="Almblad H."/>
            <person name="Harrison J.J."/>
            <person name="Stocker R."/>
            <person name="Van Mooy B.A.S."/>
        </authorList>
    </citation>
    <scope>NUCLEOTIDE SEQUENCE [LARGE SCALE GENOMIC DNA]</scope>
    <source>
        <strain evidence="2 3">A252</strain>
        <plasmid evidence="2 3">megaplasmid</plasmid>
    </source>
</reference>
<evidence type="ECO:0000313" key="3">
    <source>
        <dbReference type="Proteomes" id="UP000683436"/>
    </source>
</evidence>
<name>A0ABX8J3P8_9GAMM</name>
<geneLocation type="plasmid" evidence="2 3">
    <name>megaplasmid</name>
</geneLocation>
<keyword evidence="1" id="KW-1133">Transmembrane helix</keyword>
<keyword evidence="2" id="KW-0614">Plasmid</keyword>
<keyword evidence="1" id="KW-0812">Transmembrane</keyword>
<evidence type="ECO:0000313" key="2">
    <source>
        <dbReference type="EMBL" id="QWV19449.1"/>
    </source>
</evidence>
<organism evidence="2 3">
    <name type="scientific">Stutzerimonas zhaodongensis</name>
    <dbReference type="NCBI Taxonomy" id="1176257"/>
    <lineage>
        <taxon>Bacteria</taxon>
        <taxon>Pseudomonadati</taxon>
        <taxon>Pseudomonadota</taxon>
        <taxon>Gammaproteobacteria</taxon>
        <taxon>Pseudomonadales</taxon>
        <taxon>Pseudomonadaceae</taxon>
        <taxon>Stutzerimonas</taxon>
    </lineage>
</organism>
<evidence type="ECO:0000256" key="1">
    <source>
        <dbReference type="SAM" id="Phobius"/>
    </source>
</evidence>
<dbReference type="RefSeq" id="WP_216707294.1">
    <property type="nucleotide sequence ID" value="NZ_CP076684.1"/>
</dbReference>
<dbReference type="Proteomes" id="UP000683436">
    <property type="component" value="Plasmid megaplasmid"/>
</dbReference>
<dbReference type="EMBL" id="CP076684">
    <property type="protein sequence ID" value="QWV19449.1"/>
    <property type="molecule type" value="Genomic_DNA"/>
</dbReference>
<keyword evidence="1" id="KW-0472">Membrane</keyword>
<proteinExistence type="predicted"/>
<protein>
    <recommendedName>
        <fullName evidence="4">Secreted protein</fullName>
    </recommendedName>
</protein>